<dbReference type="EMBL" id="BPVZ01000021">
    <property type="protein sequence ID" value="GKV03895.1"/>
    <property type="molecule type" value="Genomic_DNA"/>
</dbReference>
<organism evidence="1 2">
    <name type="scientific">Rubroshorea leprosula</name>
    <dbReference type="NCBI Taxonomy" id="152421"/>
    <lineage>
        <taxon>Eukaryota</taxon>
        <taxon>Viridiplantae</taxon>
        <taxon>Streptophyta</taxon>
        <taxon>Embryophyta</taxon>
        <taxon>Tracheophyta</taxon>
        <taxon>Spermatophyta</taxon>
        <taxon>Magnoliopsida</taxon>
        <taxon>eudicotyledons</taxon>
        <taxon>Gunneridae</taxon>
        <taxon>Pentapetalae</taxon>
        <taxon>rosids</taxon>
        <taxon>malvids</taxon>
        <taxon>Malvales</taxon>
        <taxon>Dipterocarpaceae</taxon>
        <taxon>Rubroshorea</taxon>
    </lineage>
</organism>
<keyword evidence="2" id="KW-1185">Reference proteome</keyword>
<sequence length="44" mass="5060">MKERKVLLLCLMDDGEESVATLFSEREAALFSEEEAAAVWWRKA</sequence>
<evidence type="ECO:0000313" key="1">
    <source>
        <dbReference type="EMBL" id="GKV03895.1"/>
    </source>
</evidence>
<dbReference type="AlphaFoldDB" id="A0AAV5ITX4"/>
<accession>A0AAV5ITX4</accession>
<proteinExistence type="predicted"/>
<reference evidence="1 2" key="1">
    <citation type="journal article" date="2021" name="Commun. Biol.">
        <title>The genome of Shorea leprosula (Dipterocarpaceae) highlights the ecological relevance of drought in aseasonal tropical rainforests.</title>
        <authorList>
            <person name="Ng K.K.S."/>
            <person name="Kobayashi M.J."/>
            <person name="Fawcett J.A."/>
            <person name="Hatakeyama M."/>
            <person name="Paape T."/>
            <person name="Ng C.H."/>
            <person name="Ang C.C."/>
            <person name="Tnah L.H."/>
            <person name="Lee C.T."/>
            <person name="Nishiyama T."/>
            <person name="Sese J."/>
            <person name="O'Brien M.J."/>
            <person name="Copetti D."/>
            <person name="Mohd Noor M.I."/>
            <person name="Ong R.C."/>
            <person name="Putra M."/>
            <person name="Sireger I.Z."/>
            <person name="Indrioko S."/>
            <person name="Kosugi Y."/>
            <person name="Izuno A."/>
            <person name="Isagi Y."/>
            <person name="Lee S.L."/>
            <person name="Shimizu K.K."/>
        </authorList>
    </citation>
    <scope>NUCLEOTIDE SEQUENCE [LARGE SCALE GENOMIC DNA]</scope>
    <source>
        <strain evidence="1">214</strain>
    </source>
</reference>
<name>A0AAV5ITX4_9ROSI</name>
<dbReference type="Proteomes" id="UP001054252">
    <property type="component" value="Unassembled WGS sequence"/>
</dbReference>
<protein>
    <submittedName>
        <fullName evidence="1">Uncharacterized protein</fullName>
    </submittedName>
</protein>
<evidence type="ECO:0000313" key="2">
    <source>
        <dbReference type="Proteomes" id="UP001054252"/>
    </source>
</evidence>
<comment type="caution">
    <text evidence="1">The sequence shown here is derived from an EMBL/GenBank/DDBJ whole genome shotgun (WGS) entry which is preliminary data.</text>
</comment>
<gene>
    <name evidence="1" type="ORF">SLEP1_g16131</name>
</gene>